<dbReference type="Pfam" id="PF08889">
    <property type="entry name" value="WbqC"/>
    <property type="match status" value="1"/>
</dbReference>
<gene>
    <name evidence="1" type="ORF">ACY05_01410</name>
</gene>
<dbReference type="OrthoDB" id="3611744at2"/>
<keyword evidence="2" id="KW-1185">Reference proteome</keyword>
<protein>
    <submittedName>
        <fullName evidence="1">WbqC-like protein</fullName>
    </submittedName>
</protein>
<proteinExistence type="predicted"/>
<name>A0A656Z8B8_9PROT</name>
<evidence type="ECO:0000313" key="1">
    <source>
        <dbReference type="EMBL" id="KYC29234.1"/>
    </source>
</evidence>
<reference evidence="1 2" key="1">
    <citation type="journal article" date="2016" name="ISME J.">
        <title>Integrated multi-omics analyses reveal the biochemical mechanisms and phylogenetic relevance of anaerobic androgen biodegradation in the environment.</title>
        <authorList>
            <person name="Yang F.C."/>
            <person name="Chen Y.L."/>
            <person name="Tang S.L."/>
            <person name="Yu C.P."/>
            <person name="Wang P.H."/>
            <person name="Ismail W."/>
            <person name="Wang C.H."/>
            <person name="Ding J.Y."/>
            <person name="Yang C.Y."/>
            <person name="Yang C.Y."/>
            <person name="Chiang Y.R."/>
        </authorList>
    </citation>
    <scope>NUCLEOTIDE SEQUENCE [LARGE SCALE GENOMIC DNA]</scope>
    <source>
        <strain evidence="1 2">DSM 13999</strain>
    </source>
</reference>
<dbReference type="AlphaFoldDB" id="A0A656Z8B8"/>
<sequence>MRLAIMQPYLFPYLGYFQLIRAVDAFVIYDDVDFIKGGWINRNYILGHADKQLVTLPLQGASPNKRINQLEVSARHKLLQTIRQCYGKAPHFAAVYPVLMDIFSQQTSQLALLLEYQLRSICAYLGLQPKWFVSSAMEKAAGLRGQGKILDICDVLGATRYINLPGGKSLYDREAFAERGLQLSFLQPGAVCYRQFGRKFVPGLSIVDVMMFNDREQCAKLLDAYELV</sequence>
<organism evidence="1 2">
    <name type="scientific">Sterolibacterium denitrificans</name>
    <dbReference type="NCBI Taxonomy" id="157592"/>
    <lineage>
        <taxon>Bacteria</taxon>
        <taxon>Pseudomonadati</taxon>
        <taxon>Pseudomonadota</taxon>
        <taxon>Betaproteobacteria</taxon>
        <taxon>Nitrosomonadales</taxon>
        <taxon>Sterolibacteriaceae</taxon>
        <taxon>Sterolibacterium</taxon>
    </lineage>
</organism>
<comment type="caution">
    <text evidence="1">The sequence shown here is derived from an EMBL/GenBank/DDBJ whole genome shotgun (WGS) entry which is preliminary data.</text>
</comment>
<dbReference type="EMBL" id="LFZK01000001">
    <property type="protein sequence ID" value="KYC29234.1"/>
    <property type="molecule type" value="Genomic_DNA"/>
</dbReference>
<evidence type="ECO:0000313" key="2">
    <source>
        <dbReference type="Proteomes" id="UP000243416"/>
    </source>
</evidence>
<accession>A0A656Z8B8</accession>
<dbReference type="Proteomes" id="UP000243416">
    <property type="component" value="Unassembled WGS sequence"/>
</dbReference>
<dbReference type="InterPro" id="IPR014985">
    <property type="entry name" value="WbqC"/>
</dbReference>
<dbReference type="RefSeq" id="WP_067169805.1">
    <property type="nucleotide sequence ID" value="NZ_LFZK01000001.1"/>
</dbReference>